<name>A0A4D7JQV0_9BACT</name>
<sequence>MLSELSDGQLQKAWIARVLAQESKILFLDEPTSFLDQPSKMEIFGLVSDLVRKENKTVITATHDLDLAIQKCHRFWLLNERGELVDKLPEELIMDGSINDLFAGKGFEFDLDQGRFIRKNNFSRKYKIEGSPHLVKWVEHAFNKHNIPENIPEIVSVTENDKKLIYRLGKKTFSQMSQFLETIKTL</sequence>
<evidence type="ECO:0000313" key="5">
    <source>
        <dbReference type="Proteomes" id="UP000298616"/>
    </source>
</evidence>
<dbReference type="AlphaFoldDB" id="A0A4D7JQV0"/>
<dbReference type="InterPro" id="IPR003439">
    <property type="entry name" value="ABC_transporter-like_ATP-bd"/>
</dbReference>
<organism evidence="4 5">
    <name type="scientific">Mangrovivirga cuniculi</name>
    <dbReference type="NCBI Taxonomy" id="2715131"/>
    <lineage>
        <taxon>Bacteria</taxon>
        <taxon>Pseudomonadati</taxon>
        <taxon>Bacteroidota</taxon>
        <taxon>Cytophagia</taxon>
        <taxon>Cytophagales</taxon>
        <taxon>Mangrovivirgaceae</taxon>
        <taxon>Mangrovivirga</taxon>
    </lineage>
</organism>
<dbReference type="GO" id="GO:0005524">
    <property type="term" value="F:ATP binding"/>
    <property type="evidence" value="ECO:0007669"/>
    <property type="project" value="InterPro"/>
</dbReference>
<keyword evidence="5" id="KW-1185">Reference proteome</keyword>
<dbReference type="InterPro" id="IPR027417">
    <property type="entry name" value="P-loop_NTPase"/>
</dbReference>
<dbReference type="PANTHER" id="PTHR42734">
    <property type="entry name" value="METAL TRANSPORT SYSTEM ATP-BINDING PROTEIN TM_0124-RELATED"/>
    <property type="match status" value="1"/>
</dbReference>
<proteinExistence type="inferred from homology"/>
<reference evidence="4 5" key="1">
    <citation type="submission" date="2018-04" db="EMBL/GenBank/DDBJ databases">
        <title>Complete genome uncultured novel isolate.</title>
        <authorList>
            <person name="Merlino G."/>
        </authorList>
    </citation>
    <scope>NUCLEOTIDE SEQUENCE [LARGE SCALE GENOMIC DNA]</scope>
    <source>
        <strain evidence="5">R1DC9</strain>
    </source>
</reference>
<dbReference type="Gene3D" id="3.40.50.300">
    <property type="entry name" value="P-loop containing nucleotide triphosphate hydrolases"/>
    <property type="match status" value="1"/>
</dbReference>
<accession>A0A4D7JQV0</accession>
<dbReference type="SUPFAM" id="SSF52540">
    <property type="entry name" value="P-loop containing nucleoside triphosphate hydrolases"/>
    <property type="match status" value="1"/>
</dbReference>
<evidence type="ECO:0000256" key="2">
    <source>
        <dbReference type="ARBA" id="ARBA00022448"/>
    </source>
</evidence>
<dbReference type="Pfam" id="PF00005">
    <property type="entry name" value="ABC_tran"/>
    <property type="match status" value="1"/>
</dbReference>
<protein>
    <recommendedName>
        <fullName evidence="3">ABC transporter domain-containing protein</fullName>
    </recommendedName>
</protein>
<dbReference type="EMBL" id="CP028923">
    <property type="protein sequence ID" value="QCK13966.1"/>
    <property type="molecule type" value="Genomic_DNA"/>
</dbReference>
<evidence type="ECO:0000256" key="1">
    <source>
        <dbReference type="ARBA" id="ARBA00005417"/>
    </source>
</evidence>
<dbReference type="InterPro" id="IPR050153">
    <property type="entry name" value="Metal_Ion_Import_ABC"/>
</dbReference>
<dbReference type="KEGG" id="fpf:DCC35_03960"/>
<dbReference type="PANTHER" id="PTHR42734:SF6">
    <property type="entry name" value="MOLYBDATE IMPORT ATP-BINDING PROTEIN MOLC"/>
    <property type="match status" value="1"/>
</dbReference>
<feature type="domain" description="ABC transporter" evidence="3">
    <location>
        <begin position="3"/>
        <end position="33"/>
    </location>
</feature>
<dbReference type="Proteomes" id="UP000298616">
    <property type="component" value="Chromosome"/>
</dbReference>
<keyword evidence="2" id="KW-0813">Transport</keyword>
<comment type="similarity">
    <text evidence="1">Belongs to the ABC transporter superfamily.</text>
</comment>
<gene>
    <name evidence="4" type="ORF">DCC35_03960</name>
</gene>
<evidence type="ECO:0000313" key="4">
    <source>
        <dbReference type="EMBL" id="QCK13966.1"/>
    </source>
</evidence>
<evidence type="ECO:0000259" key="3">
    <source>
        <dbReference type="Pfam" id="PF00005"/>
    </source>
</evidence>
<dbReference type="GO" id="GO:0016887">
    <property type="term" value="F:ATP hydrolysis activity"/>
    <property type="evidence" value="ECO:0007669"/>
    <property type="project" value="InterPro"/>
</dbReference>
<dbReference type="OrthoDB" id="9787851at2"/>